<organism evidence="1 2">
    <name type="scientific">Vibrio parahaemolyticus</name>
    <dbReference type="NCBI Taxonomy" id="670"/>
    <lineage>
        <taxon>Bacteria</taxon>
        <taxon>Pseudomonadati</taxon>
        <taxon>Pseudomonadota</taxon>
        <taxon>Gammaproteobacteria</taxon>
        <taxon>Vibrionales</taxon>
        <taxon>Vibrionaceae</taxon>
        <taxon>Vibrio</taxon>
    </lineage>
</organism>
<accession>A0A227IZL8</accession>
<protein>
    <recommendedName>
        <fullName evidence="3">Chemotaxis protein</fullName>
    </recommendedName>
</protein>
<dbReference type="EMBL" id="NIXT01004771">
    <property type="protein sequence ID" value="OXE28062.1"/>
    <property type="molecule type" value="Genomic_DNA"/>
</dbReference>
<dbReference type="Proteomes" id="UP000214596">
    <property type="component" value="Unassembled WGS sequence"/>
</dbReference>
<comment type="caution">
    <text evidence="1">The sequence shown here is derived from an EMBL/GenBank/DDBJ whole genome shotgun (WGS) entry which is preliminary data.</text>
</comment>
<proteinExistence type="predicted"/>
<evidence type="ECO:0000313" key="1">
    <source>
        <dbReference type="EMBL" id="OXE28062.1"/>
    </source>
</evidence>
<evidence type="ECO:0000313" key="2">
    <source>
        <dbReference type="Proteomes" id="UP000214596"/>
    </source>
</evidence>
<reference evidence="1 2" key="1">
    <citation type="journal article" date="2017" name="Appl. Environ. Microbiol.">
        <title>Parallel evolution of two clades of a major Atlantic endemic Vibrio parahaemolyticus pathogen lineage by independent acquisition of related pathogenicity islands.</title>
        <authorList>
            <person name="Xu F."/>
            <person name="Gonzalez-Escalona N."/>
            <person name="Drees K.P."/>
            <person name="Sebra R.P."/>
            <person name="Cooper V.S."/>
            <person name="Jones S.H."/>
            <person name="Whistler C.A."/>
        </authorList>
    </citation>
    <scope>NUCLEOTIDE SEQUENCE [LARGE SCALE GENOMIC DNA]</scope>
    <source>
        <strain evidence="1 2">MAVP-3</strain>
    </source>
</reference>
<feature type="non-terminal residue" evidence="1">
    <location>
        <position position="78"/>
    </location>
</feature>
<gene>
    <name evidence="1" type="ORF">CA163_35860</name>
</gene>
<dbReference type="AlphaFoldDB" id="A0A227IZL8"/>
<evidence type="ECO:0008006" key="3">
    <source>
        <dbReference type="Google" id="ProtNLM"/>
    </source>
</evidence>
<name>A0A227IZL8_VIBPH</name>
<sequence>MIINTSGAQREYQSNKKEFASALADVKRLETAGGEDYRNIEKIEQLMANFTSSFESQIQPNIGHRSLEENVEQVRQLY</sequence>